<dbReference type="Gene3D" id="3.20.20.140">
    <property type="entry name" value="Metal-dependent hydrolases"/>
    <property type="match status" value="1"/>
</dbReference>
<dbReference type="RefSeq" id="WP_208471467.1">
    <property type="nucleotide sequence ID" value="NZ_JAGFNS010000027.1"/>
</dbReference>
<dbReference type="PANTHER" id="PTHR43135:SF3">
    <property type="entry name" value="ALPHA-D-RIBOSE 1-METHYLPHOSPHONATE 5-TRIPHOSPHATE DIPHOSPHATASE"/>
    <property type="match status" value="1"/>
</dbReference>
<evidence type="ECO:0000313" key="4">
    <source>
        <dbReference type="Proteomes" id="UP000679690"/>
    </source>
</evidence>
<dbReference type="InterPro" id="IPR032466">
    <property type="entry name" value="Metal_Hydrolase"/>
</dbReference>
<dbReference type="Proteomes" id="UP000679690">
    <property type="component" value="Unassembled WGS sequence"/>
</dbReference>
<dbReference type="InterPro" id="IPR006680">
    <property type="entry name" value="Amidohydro-rel"/>
</dbReference>
<dbReference type="EMBL" id="JAGFNS010000027">
    <property type="protein sequence ID" value="MBO3742262.1"/>
    <property type="molecule type" value="Genomic_DNA"/>
</dbReference>
<feature type="domain" description="Amidohydrolase-related" evidence="2">
    <location>
        <begin position="59"/>
        <end position="400"/>
    </location>
</feature>
<dbReference type="SUPFAM" id="SSF51556">
    <property type="entry name" value="Metallo-dependent hydrolases"/>
    <property type="match status" value="1"/>
</dbReference>
<protein>
    <submittedName>
        <fullName evidence="3">Amidohydrolase family protein</fullName>
    </submittedName>
</protein>
<comment type="caution">
    <text evidence="3">The sequence shown here is derived from an EMBL/GenBank/DDBJ whole genome shotgun (WGS) entry which is preliminary data.</text>
</comment>
<dbReference type="PANTHER" id="PTHR43135">
    <property type="entry name" value="ALPHA-D-RIBOSE 1-METHYLPHOSPHONATE 5-TRIPHOSPHATE DIPHOSPHATASE"/>
    <property type="match status" value="1"/>
</dbReference>
<evidence type="ECO:0000259" key="2">
    <source>
        <dbReference type="Pfam" id="PF01979"/>
    </source>
</evidence>
<organism evidence="3 4">
    <name type="scientific">Actinoplanes flavus</name>
    <dbReference type="NCBI Taxonomy" id="2820290"/>
    <lineage>
        <taxon>Bacteria</taxon>
        <taxon>Bacillati</taxon>
        <taxon>Actinomycetota</taxon>
        <taxon>Actinomycetes</taxon>
        <taxon>Micromonosporales</taxon>
        <taxon>Micromonosporaceae</taxon>
        <taxon>Actinoplanes</taxon>
    </lineage>
</organism>
<keyword evidence="4" id="KW-1185">Reference proteome</keyword>
<dbReference type="SUPFAM" id="SSF51338">
    <property type="entry name" value="Composite domain of metallo-dependent hydrolases"/>
    <property type="match status" value="1"/>
</dbReference>
<name>A0ABS3UUK6_9ACTN</name>
<dbReference type="InterPro" id="IPR011059">
    <property type="entry name" value="Metal-dep_hydrolase_composite"/>
</dbReference>
<dbReference type="InterPro" id="IPR051781">
    <property type="entry name" value="Metallo-dep_Hydrolase"/>
</dbReference>
<feature type="region of interest" description="Disordered" evidence="1">
    <location>
        <begin position="545"/>
        <end position="572"/>
    </location>
</feature>
<sequence>MRTTKVVRQAFRADLAFDGERELPGGALVLVEQGLITGVEPGAAPAPDGWPEWHEPGTTLLPGLIDAHTHLCGNSEADALDRLPGLGRAELDEAIEASLSVQLAAGVTAVRDLGDQDWAVVDRHRGSRPARPHVVAAGPPITTPDGHCAAMGGGVRGVAELRRAVRERAEHGADLVKVMATGGLATIGTDVRACQFTGEELRAVVGEAHRLGLPVTAHAHATAGVRQAVAAGVDGIEHCTCLGPGGARTPPGLAEQIAAAGIVVCPTVGHDFGPTGKPPPEVAERMARAGFDLSRRREQVGELFRGGVTMISGVDSGIHPAKPHGFLHRTIAELVECGVPVVAALASATALAARACGIADRTGRLRPGLAADLVIVRGDPIRDVAALGSVRAVVRAGEFVRPAAGRPPGGVRPSADRAVRSVLLPRTTGALVTVVRTVVPAVVVRAVVPAVVVRTVVPAVALRAVVPVPVTVVEPEAVGDLQRPLTAVEATVDAEAGVPLPTVLPDAGLADPVAGSRAAVEPVEPLAALEALLLRRGGLRLGVDGGRARRGGDRGAGGDGQAGGRGHARHDERTRHLVHRITLSVRKGNFWTSWIL</sequence>
<evidence type="ECO:0000256" key="1">
    <source>
        <dbReference type="SAM" id="MobiDB-lite"/>
    </source>
</evidence>
<reference evidence="3 4" key="1">
    <citation type="submission" date="2021-03" db="EMBL/GenBank/DDBJ databases">
        <title>Actinoplanes flavus sp. nov., a novel actinomycete isolated from Coconut Palm rhizosphere soil.</title>
        <authorList>
            <person name="Luo X."/>
        </authorList>
    </citation>
    <scope>NUCLEOTIDE SEQUENCE [LARGE SCALE GENOMIC DNA]</scope>
    <source>
        <strain evidence="3 4">NEAU-H7</strain>
    </source>
</reference>
<feature type="compositionally biased region" description="Gly residues" evidence="1">
    <location>
        <begin position="554"/>
        <end position="565"/>
    </location>
</feature>
<accession>A0ABS3UUK6</accession>
<dbReference type="Pfam" id="PF01979">
    <property type="entry name" value="Amidohydro_1"/>
    <property type="match status" value="1"/>
</dbReference>
<evidence type="ECO:0000313" key="3">
    <source>
        <dbReference type="EMBL" id="MBO3742262.1"/>
    </source>
</evidence>
<dbReference type="Gene3D" id="2.30.40.10">
    <property type="entry name" value="Urease, subunit C, domain 1"/>
    <property type="match status" value="1"/>
</dbReference>
<proteinExistence type="predicted"/>
<gene>
    <name evidence="3" type="ORF">J5X75_32625</name>
</gene>